<sequence>KNTHVPLNKYCLIPQRYSLSSSLSSSWISLPYKEFMYLPYKQLESHYVRQDTTLATRMGSGSRNLPAVGSSAKLVLLELGSPFSSTGRTLVRLRKAEQYGVCLSLGLLEEGREPWSLTRGEVFVRVRDHIIKSGFHPMKFRFSVVTTLPVTSLGCECAMISLRDHPKLDEGTSKTSIRVNDMSPRDEQGARVHKTSIKKFYPPPLTKILGPNCQKDNFLY</sequence>
<accession>A0A0K2VCH1</accession>
<dbReference type="EMBL" id="HACA01030877">
    <property type="protein sequence ID" value="CDW48238.1"/>
    <property type="molecule type" value="Transcribed_RNA"/>
</dbReference>
<dbReference type="AlphaFoldDB" id="A0A0K2VCH1"/>
<organism evidence="1">
    <name type="scientific">Lepeophtheirus salmonis</name>
    <name type="common">Salmon louse</name>
    <name type="synonym">Caligus salmonis</name>
    <dbReference type="NCBI Taxonomy" id="72036"/>
    <lineage>
        <taxon>Eukaryota</taxon>
        <taxon>Metazoa</taxon>
        <taxon>Ecdysozoa</taxon>
        <taxon>Arthropoda</taxon>
        <taxon>Crustacea</taxon>
        <taxon>Multicrustacea</taxon>
        <taxon>Hexanauplia</taxon>
        <taxon>Copepoda</taxon>
        <taxon>Siphonostomatoida</taxon>
        <taxon>Caligidae</taxon>
        <taxon>Lepeophtheirus</taxon>
    </lineage>
</organism>
<protein>
    <submittedName>
        <fullName evidence="1">Uncharacterized protein</fullName>
    </submittedName>
</protein>
<proteinExistence type="predicted"/>
<reference evidence="1" key="1">
    <citation type="submission" date="2014-05" db="EMBL/GenBank/DDBJ databases">
        <authorList>
            <person name="Chronopoulou M."/>
        </authorList>
    </citation>
    <scope>NUCLEOTIDE SEQUENCE</scope>
    <source>
        <tissue evidence="1">Whole organism</tissue>
    </source>
</reference>
<name>A0A0K2VCH1_LEPSM</name>
<feature type="non-terminal residue" evidence="1">
    <location>
        <position position="1"/>
    </location>
</feature>
<evidence type="ECO:0000313" key="1">
    <source>
        <dbReference type="EMBL" id="CDW48238.1"/>
    </source>
</evidence>